<comment type="caution">
    <text evidence="1">The sequence shown here is derived from an EMBL/GenBank/DDBJ whole genome shotgun (WGS) entry which is preliminary data.</text>
</comment>
<name>A0AAE3AKC1_9FIRM</name>
<keyword evidence="2" id="KW-1185">Reference proteome</keyword>
<dbReference type="AlphaFoldDB" id="A0AAE3AKC1"/>
<dbReference type="EMBL" id="JAJEPU010000001">
    <property type="protein sequence ID" value="MCC2163424.1"/>
    <property type="molecule type" value="Genomic_DNA"/>
</dbReference>
<dbReference type="Proteomes" id="UP001198962">
    <property type="component" value="Unassembled WGS sequence"/>
</dbReference>
<dbReference type="RefSeq" id="WP_177978513.1">
    <property type="nucleotide sequence ID" value="NZ_JAJEPU010000001.1"/>
</dbReference>
<evidence type="ECO:0000313" key="1">
    <source>
        <dbReference type="EMBL" id="MCC2163424.1"/>
    </source>
</evidence>
<accession>A0AAE3AKC1</accession>
<organism evidence="1 2">
    <name type="scientific">Brotaphodocola catenula</name>
    <dbReference type="NCBI Taxonomy" id="2885361"/>
    <lineage>
        <taxon>Bacteria</taxon>
        <taxon>Bacillati</taxon>
        <taxon>Bacillota</taxon>
        <taxon>Clostridia</taxon>
        <taxon>Lachnospirales</taxon>
        <taxon>Lachnospiraceae</taxon>
        <taxon>Brotaphodocola</taxon>
    </lineage>
</organism>
<proteinExistence type="predicted"/>
<reference evidence="1" key="1">
    <citation type="submission" date="2021-10" db="EMBL/GenBank/DDBJ databases">
        <title>Anaerobic single-cell dispensing facilitates the cultivation of human gut bacteria.</title>
        <authorList>
            <person name="Afrizal A."/>
        </authorList>
    </citation>
    <scope>NUCLEOTIDE SEQUENCE</scope>
    <source>
        <strain evidence="1">CLA-AA-H274</strain>
    </source>
</reference>
<protein>
    <submittedName>
        <fullName evidence="1">Uncharacterized protein</fullName>
    </submittedName>
</protein>
<sequence>MSENGNEDRSPKTDAEFWEWLVAHQGEVFFTAKHLAFTYQIRGGEMFVDRRSKSITRATVCGAFARILADQNHEICGPKALNCFGAPYLWAILVQLGLAIPGKKK</sequence>
<gene>
    <name evidence="1" type="ORF">LKD32_00770</name>
</gene>
<evidence type="ECO:0000313" key="2">
    <source>
        <dbReference type="Proteomes" id="UP001198962"/>
    </source>
</evidence>